<dbReference type="AlphaFoldDB" id="A0A811LIU9"/>
<dbReference type="InterPro" id="IPR010920">
    <property type="entry name" value="LSM_dom_sf"/>
</dbReference>
<comment type="caution">
    <text evidence="1">The sequence shown here is derived from an EMBL/GenBank/DDBJ whole genome shotgun (WGS) entry which is preliminary data.</text>
</comment>
<protein>
    <submittedName>
        <fullName evidence="1">Uncharacterized protein</fullName>
    </submittedName>
</protein>
<reference evidence="1" key="1">
    <citation type="submission" date="2020-09" db="EMBL/GenBank/DDBJ databases">
        <authorList>
            <person name="Kikuchi T."/>
        </authorList>
    </citation>
    <scope>NUCLEOTIDE SEQUENCE</scope>
    <source>
        <strain evidence="1">SH1</strain>
    </source>
</reference>
<dbReference type="Proteomes" id="UP000614601">
    <property type="component" value="Unassembled WGS sequence"/>
</dbReference>
<evidence type="ECO:0000313" key="2">
    <source>
        <dbReference type="Proteomes" id="UP000614601"/>
    </source>
</evidence>
<keyword evidence="2" id="KW-1185">Reference proteome</keyword>
<name>A0A811LIU9_9BILA</name>
<dbReference type="Proteomes" id="UP000783686">
    <property type="component" value="Unassembled WGS sequence"/>
</dbReference>
<evidence type="ECO:0000313" key="1">
    <source>
        <dbReference type="EMBL" id="CAD5227412.1"/>
    </source>
</evidence>
<dbReference type="Gene3D" id="2.30.30.100">
    <property type="match status" value="1"/>
</dbReference>
<dbReference type="SUPFAM" id="SSF50182">
    <property type="entry name" value="Sm-like ribonucleoproteins"/>
    <property type="match status" value="1"/>
</dbReference>
<gene>
    <name evidence="1" type="ORF">BOKJ2_LOCUS12160</name>
</gene>
<organism evidence="1 2">
    <name type="scientific">Bursaphelenchus okinawaensis</name>
    <dbReference type="NCBI Taxonomy" id="465554"/>
    <lineage>
        <taxon>Eukaryota</taxon>
        <taxon>Metazoa</taxon>
        <taxon>Ecdysozoa</taxon>
        <taxon>Nematoda</taxon>
        <taxon>Chromadorea</taxon>
        <taxon>Rhabditida</taxon>
        <taxon>Tylenchina</taxon>
        <taxon>Tylenchomorpha</taxon>
        <taxon>Aphelenchoidea</taxon>
        <taxon>Aphelenchoididae</taxon>
        <taxon>Bursaphelenchus</taxon>
    </lineage>
</organism>
<sequence>MGDLALIDILAKVLGRRLVIELSNDTTVDGILLSTLPNCFRLGNSKVYTQSDRSPVCCVNCFVEKKRVRFIHFPQDIHLYNIQKKLMECPV</sequence>
<proteinExistence type="predicted"/>
<dbReference type="EMBL" id="CAJFDH010000006">
    <property type="protein sequence ID" value="CAD5227412.1"/>
    <property type="molecule type" value="Genomic_DNA"/>
</dbReference>
<dbReference type="OrthoDB" id="10383137at2759"/>
<dbReference type="EMBL" id="CAJFCW020000006">
    <property type="protein sequence ID" value="CAG9123185.1"/>
    <property type="molecule type" value="Genomic_DNA"/>
</dbReference>
<accession>A0A811LIU9</accession>